<feature type="region of interest" description="Disordered" evidence="1">
    <location>
        <begin position="1"/>
        <end position="37"/>
    </location>
</feature>
<proteinExistence type="predicted"/>
<dbReference type="Proteomes" id="UP000722485">
    <property type="component" value="Unassembled WGS sequence"/>
</dbReference>
<protein>
    <submittedName>
        <fullName evidence="2">Uncharacterized protein</fullName>
    </submittedName>
</protein>
<comment type="caution">
    <text evidence="2">The sequence shown here is derived from an EMBL/GenBank/DDBJ whole genome shotgun (WGS) entry which is preliminary data.</text>
</comment>
<organism evidence="2 3">
    <name type="scientific">Cylindrodendrum hubeiense</name>
    <dbReference type="NCBI Taxonomy" id="595255"/>
    <lineage>
        <taxon>Eukaryota</taxon>
        <taxon>Fungi</taxon>
        <taxon>Dikarya</taxon>
        <taxon>Ascomycota</taxon>
        <taxon>Pezizomycotina</taxon>
        <taxon>Sordariomycetes</taxon>
        <taxon>Hypocreomycetidae</taxon>
        <taxon>Hypocreales</taxon>
        <taxon>Nectriaceae</taxon>
        <taxon>Cylindrodendrum</taxon>
    </lineage>
</organism>
<evidence type="ECO:0000313" key="2">
    <source>
        <dbReference type="EMBL" id="KAF7547999.1"/>
    </source>
</evidence>
<dbReference type="AlphaFoldDB" id="A0A9P5L7G1"/>
<keyword evidence="3" id="KW-1185">Reference proteome</keyword>
<dbReference type="EMBL" id="JAANBB010000161">
    <property type="protein sequence ID" value="KAF7547999.1"/>
    <property type="molecule type" value="Genomic_DNA"/>
</dbReference>
<evidence type="ECO:0000256" key="1">
    <source>
        <dbReference type="SAM" id="MobiDB-lite"/>
    </source>
</evidence>
<accession>A0A9P5L7G1</accession>
<gene>
    <name evidence="2" type="ORF">G7Z17_g7338</name>
</gene>
<feature type="region of interest" description="Disordered" evidence="1">
    <location>
        <begin position="92"/>
        <end position="127"/>
    </location>
</feature>
<evidence type="ECO:0000313" key="3">
    <source>
        <dbReference type="Proteomes" id="UP000722485"/>
    </source>
</evidence>
<sequence>MQPQKNAEIFGKTRCKNSLAAPSAARNGDVDESGETMSTQRASNNWFNERFSPLFLQVSLAIGTSWPEQWVVNVVMTQPLAANDDRRIDELRPGQRAGGAHCIRRRGRWGPHQSESRPGAAGTEAEDSHAMDLLRLRSPRYVSEPRHVLIL</sequence>
<reference evidence="2" key="1">
    <citation type="submission" date="2020-03" db="EMBL/GenBank/DDBJ databases">
        <title>Draft Genome Sequence of Cylindrodendrum hubeiense.</title>
        <authorList>
            <person name="Buettner E."/>
            <person name="Kellner H."/>
        </authorList>
    </citation>
    <scope>NUCLEOTIDE SEQUENCE</scope>
    <source>
        <strain evidence="2">IHI 201604</strain>
    </source>
</reference>
<name>A0A9P5L7G1_9HYPO</name>